<dbReference type="eggNOG" id="ENOG5032YN8">
    <property type="taxonomic scope" value="Bacteria"/>
</dbReference>
<feature type="domain" description="DUF4266" evidence="2">
    <location>
        <begin position="30"/>
        <end position="79"/>
    </location>
</feature>
<dbReference type="RefSeq" id="WP_007153662.1">
    <property type="nucleotide sequence ID" value="NZ_ABCP01000012.1"/>
</dbReference>
<dbReference type="Pfam" id="PF14086">
    <property type="entry name" value="DUF4266"/>
    <property type="match status" value="1"/>
</dbReference>
<accession>A6F066</accession>
<feature type="chain" id="PRO_5002695918" description="DUF4266 domain-containing protein" evidence="1">
    <location>
        <begin position="21"/>
        <end position="79"/>
    </location>
</feature>
<keyword evidence="1" id="KW-0732">Signal</keyword>
<evidence type="ECO:0000259" key="2">
    <source>
        <dbReference type="Pfam" id="PF14086"/>
    </source>
</evidence>
<proteinExistence type="predicted"/>
<evidence type="ECO:0000313" key="3">
    <source>
        <dbReference type="EMBL" id="EDM47798.1"/>
    </source>
</evidence>
<dbReference type="Proteomes" id="UP000005856">
    <property type="component" value="Unassembled WGS sequence"/>
</dbReference>
<dbReference type="PROSITE" id="PS51257">
    <property type="entry name" value="PROKAR_LIPOPROTEIN"/>
    <property type="match status" value="1"/>
</dbReference>
<reference evidence="3 4" key="1">
    <citation type="submission" date="2007-06" db="EMBL/GenBank/DDBJ databases">
        <authorList>
            <person name="Green D."/>
            <person name="Ferriera S."/>
            <person name="Johnson J."/>
            <person name="Kravitz S."/>
            <person name="Beeson K."/>
            <person name="Sutton G."/>
            <person name="Rogers Y.-H."/>
            <person name="Friedman R."/>
            <person name="Frazier M."/>
            <person name="Venter J.C."/>
        </authorList>
    </citation>
    <scope>NUCLEOTIDE SEQUENCE [LARGE SCALE GENOMIC DNA]</scope>
    <source>
        <strain evidence="3 4">DG893</strain>
    </source>
</reference>
<feature type="signal peptide" evidence="1">
    <location>
        <begin position="1"/>
        <end position="20"/>
    </location>
</feature>
<sequence length="79" mass="8360">MNPFKAVMASAIVILMTAGATGCSDIKPWVKPYERDKLADPVMSLSRHGKADSYMHHVYQARESARGSEGGSGGGCGCN</sequence>
<comment type="caution">
    <text evidence="3">The sequence shown here is derived from an EMBL/GenBank/DDBJ whole genome shotgun (WGS) entry which is preliminary data.</text>
</comment>
<gene>
    <name evidence="3" type="ORF">MDG893_05309</name>
</gene>
<name>A6F066_9GAMM</name>
<protein>
    <recommendedName>
        <fullName evidence="2">DUF4266 domain-containing protein</fullName>
    </recommendedName>
</protein>
<dbReference type="AlphaFoldDB" id="A6F066"/>
<keyword evidence="4" id="KW-1185">Reference proteome</keyword>
<dbReference type="EMBL" id="ABCP01000012">
    <property type="protein sequence ID" value="EDM47798.1"/>
    <property type="molecule type" value="Genomic_DNA"/>
</dbReference>
<dbReference type="STRING" id="443152.MDG893_05309"/>
<dbReference type="InterPro" id="IPR025362">
    <property type="entry name" value="DUF4266"/>
</dbReference>
<evidence type="ECO:0000313" key="4">
    <source>
        <dbReference type="Proteomes" id="UP000005856"/>
    </source>
</evidence>
<organism evidence="3 4">
    <name type="scientific">Marinobacter algicola DG893</name>
    <dbReference type="NCBI Taxonomy" id="443152"/>
    <lineage>
        <taxon>Bacteria</taxon>
        <taxon>Pseudomonadati</taxon>
        <taxon>Pseudomonadota</taxon>
        <taxon>Gammaproteobacteria</taxon>
        <taxon>Pseudomonadales</taxon>
        <taxon>Marinobacteraceae</taxon>
        <taxon>Marinobacter</taxon>
    </lineage>
</organism>
<evidence type="ECO:0000256" key="1">
    <source>
        <dbReference type="SAM" id="SignalP"/>
    </source>
</evidence>